<keyword evidence="2" id="KW-1133">Transmembrane helix</keyword>
<dbReference type="WBParaSite" id="BXY_0202800.1">
    <property type="protein sequence ID" value="BXY_0202800.1"/>
    <property type="gene ID" value="BXY_0202800"/>
</dbReference>
<dbReference type="Proteomes" id="UP000095284">
    <property type="component" value="Unplaced"/>
</dbReference>
<feature type="compositionally biased region" description="Basic and acidic residues" evidence="1">
    <location>
        <begin position="7"/>
        <end position="19"/>
    </location>
</feature>
<dbReference type="Proteomes" id="UP000659654">
    <property type="component" value="Unassembled WGS sequence"/>
</dbReference>
<gene>
    <name evidence="3" type="ORF">BXYJ_LOCUS12773</name>
</gene>
<keyword evidence="2" id="KW-0812">Transmembrane</keyword>
<sequence>MPIESNEPIKKIKSADKVRTSQKFASKSKTSHTGTNVSSAGSNSDLTSNSIPGDDGGHVDAVPLLPEVAVRDERARWDWKQWFKFICVHVCCVIITFALIVVAFTLAFIMYKNLYLDK</sequence>
<evidence type="ECO:0000313" key="7">
    <source>
        <dbReference type="WBParaSite" id="BXY_0202800.1"/>
    </source>
</evidence>
<feature type="region of interest" description="Disordered" evidence="1">
    <location>
        <begin position="1"/>
        <end position="58"/>
    </location>
</feature>
<accession>A0A1I7RMU2</accession>
<evidence type="ECO:0000313" key="5">
    <source>
        <dbReference type="Proteomes" id="UP000095284"/>
    </source>
</evidence>
<organism evidence="5 7">
    <name type="scientific">Bursaphelenchus xylophilus</name>
    <name type="common">Pinewood nematode worm</name>
    <name type="synonym">Aphelenchoides xylophilus</name>
    <dbReference type="NCBI Taxonomy" id="6326"/>
    <lineage>
        <taxon>Eukaryota</taxon>
        <taxon>Metazoa</taxon>
        <taxon>Ecdysozoa</taxon>
        <taxon>Nematoda</taxon>
        <taxon>Chromadorea</taxon>
        <taxon>Rhabditida</taxon>
        <taxon>Tylenchina</taxon>
        <taxon>Tylenchomorpha</taxon>
        <taxon>Aphelenchoidea</taxon>
        <taxon>Aphelenchoididae</taxon>
        <taxon>Bursaphelenchus</taxon>
    </lineage>
</organism>
<protein>
    <submittedName>
        <fullName evidence="3">(pine wood nematode) hypothetical protein</fullName>
    </submittedName>
</protein>
<name>A0A1I7RMU2_BURXY</name>
<evidence type="ECO:0000313" key="4">
    <source>
        <dbReference type="EMBL" id="CAG9125467.1"/>
    </source>
</evidence>
<dbReference type="Proteomes" id="UP000582659">
    <property type="component" value="Unassembled WGS sequence"/>
</dbReference>
<feature type="compositionally biased region" description="Polar residues" evidence="1">
    <location>
        <begin position="21"/>
        <end position="51"/>
    </location>
</feature>
<feature type="transmembrane region" description="Helical" evidence="2">
    <location>
        <begin position="82"/>
        <end position="111"/>
    </location>
</feature>
<evidence type="ECO:0000313" key="3">
    <source>
        <dbReference type="EMBL" id="CAD5232682.1"/>
    </source>
</evidence>
<reference evidence="4" key="2">
    <citation type="submission" date="2020-08" db="EMBL/GenBank/DDBJ databases">
        <authorList>
            <person name="Kikuchi T."/>
        </authorList>
    </citation>
    <scope>NUCLEOTIDE SEQUENCE</scope>
    <source>
        <strain evidence="3">Ka4C1</strain>
    </source>
</reference>
<dbReference type="EMBL" id="CAJFDI010000005">
    <property type="protein sequence ID" value="CAD5232682.1"/>
    <property type="molecule type" value="Genomic_DNA"/>
</dbReference>
<evidence type="ECO:0000256" key="1">
    <source>
        <dbReference type="SAM" id="MobiDB-lite"/>
    </source>
</evidence>
<dbReference type="AlphaFoldDB" id="A0A1I7RMU2"/>
<keyword evidence="2" id="KW-0472">Membrane</keyword>
<evidence type="ECO:0000256" key="2">
    <source>
        <dbReference type="SAM" id="Phobius"/>
    </source>
</evidence>
<reference evidence="7" key="1">
    <citation type="submission" date="2016-11" db="UniProtKB">
        <authorList>
            <consortium name="WormBaseParasite"/>
        </authorList>
    </citation>
    <scope>IDENTIFICATION</scope>
</reference>
<dbReference type="EMBL" id="CAJFCV020000005">
    <property type="protein sequence ID" value="CAG9125467.1"/>
    <property type="molecule type" value="Genomic_DNA"/>
</dbReference>
<evidence type="ECO:0000313" key="6">
    <source>
        <dbReference type="Proteomes" id="UP000659654"/>
    </source>
</evidence>
<proteinExistence type="predicted"/>
<keyword evidence="6" id="KW-1185">Reference proteome</keyword>